<feature type="region of interest" description="Disordered" evidence="1">
    <location>
        <begin position="330"/>
        <end position="349"/>
    </location>
</feature>
<organism evidence="2 3">
    <name type="scientific">Mycena metata</name>
    <dbReference type="NCBI Taxonomy" id="1033252"/>
    <lineage>
        <taxon>Eukaryota</taxon>
        <taxon>Fungi</taxon>
        <taxon>Dikarya</taxon>
        <taxon>Basidiomycota</taxon>
        <taxon>Agaricomycotina</taxon>
        <taxon>Agaricomycetes</taxon>
        <taxon>Agaricomycetidae</taxon>
        <taxon>Agaricales</taxon>
        <taxon>Marasmiineae</taxon>
        <taxon>Mycenaceae</taxon>
        <taxon>Mycena</taxon>
    </lineage>
</organism>
<dbReference type="Proteomes" id="UP001215598">
    <property type="component" value="Unassembled WGS sequence"/>
</dbReference>
<keyword evidence="3" id="KW-1185">Reference proteome</keyword>
<proteinExistence type="predicted"/>
<evidence type="ECO:0000313" key="3">
    <source>
        <dbReference type="Proteomes" id="UP001215598"/>
    </source>
</evidence>
<dbReference type="EMBL" id="JARKIB010000085">
    <property type="protein sequence ID" value="KAJ7744907.1"/>
    <property type="molecule type" value="Genomic_DNA"/>
</dbReference>
<protein>
    <submittedName>
        <fullName evidence="2">Uncharacterized protein</fullName>
    </submittedName>
</protein>
<gene>
    <name evidence="2" type="ORF">B0H16DRAFT_1463047</name>
</gene>
<accession>A0AAD7N495</accession>
<name>A0AAD7N495_9AGAR</name>
<comment type="caution">
    <text evidence="2">The sequence shown here is derived from an EMBL/GenBank/DDBJ whole genome shotgun (WGS) entry which is preliminary data.</text>
</comment>
<evidence type="ECO:0000313" key="2">
    <source>
        <dbReference type="EMBL" id="KAJ7744907.1"/>
    </source>
</evidence>
<reference evidence="2" key="1">
    <citation type="submission" date="2023-03" db="EMBL/GenBank/DDBJ databases">
        <title>Massive genome expansion in bonnet fungi (Mycena s.s.) driven by repeated elements and novel gene families across ecological guilds.</title>
        <authorList>
            <consortium name="Lawrence Berkeley National Laboratory"/>
            <person name="Harder C.B."/>
            <person name="Miyauchi S."/>
            <person name="Viragh M."/>
            <person name="Kuo A."/>
            <person name="Thoen E."/>
            <person name="Andreopoulos B."/>
            <person name="Lu D."/>
            <person name="Skrede I."/>
            <person name="Drula E."/>
            <person name="Henrissat B."/>
            <person name="Morin E."/>
            <person name="Kohler A."/>
            <person name="Barry K."/>
            <person name="LaButti K."/>
            <person name="Morin E."/>
            <person name="Salamov A."/>
            <person name="Lipzen A."/>
            <person name="Mereny Z."/>
            <person name="Hegedus B."/>
            <person name="Baldrian P."/>
            <person name="Stursova M."/>
            <person name="Weitz H."/>
            <person name="Taylor A."/>
            <person name="Grigoriev I.V."/>
            <person name="Nagy L.G."/>
            <person name="Martin F."/>
            <person name="Kauserud H."/>
        </authorList>
    </citation>
    <scope>NUCLEOTIDE SEQUENCE</scope>
    <source>
        <strain evidence="2">CBHHK182m</strain>
    </source>
</reference>
<sequence>MIRPLFKDFQELLQVYGVDRGKQSAAIYSKDRERASFTVRLFGVRKSHSIPNPETLIVQTVGWLKILDDPNLEGLCAGGAKTSGYLHGEAQGLYTEAMCCQGLRKYQECLFQIKRASALLELCGLSQGDLGYSLMNCQAVTHELKSEQLLQIYQGGQLRYKGLSLMNIAGVEVLMGAPYHVIQEKIDATQIIFRKTGDERLLAACDVIQADLNLREGDMSCFLFCKCLGFGWVQFNEVALQFIGDVQIMENDEVTAVSLFTIALQAFTYMDVHHSRAECMARLGDIAKKNGDSLKALELWETSRPLFERSLQAKRVQEFEERVGGISEEVKEQHRENLAQSAERGGWRK</sequence>
<evidence type="ECO:0000256" key="1">
    <source>
        <dbReference type="SAM" id="MobiDB-lite"/>
    </source>
</evidence>
<dbReference type="AlphaFoldDB" id="A0AAD7N495"/>